<dbReference type="SUPFAM" id="SSF88946">
    <property type="entry name" value="Sigma2 domain of RNA polymerase sigma factors"/>
    <property type="match status" value="1"/>
</dbReference>
<dbReference type="Proteomes" id="UP001303532">
    <property type="component" value="Chromosome"/>
</dbReference>
<keyword evidence="3" id="KW-0731">Sigma factor</keyword>
<evidence type="ECO:0000256" key="2">
    <source>
        <dbReference type="ARBA" id="ARBA00023015"/>
    </source>
</evidence>
<gene>
    <name evidence="7" type="ORF">PGH26_12120</name>
</gene>
<dbReference type="Gene3D" id="1.10.10.10">
    <property type="entry name" value="Winged helix-like DNA-binding domain superfamily/Winged helix DNA-binding domain"/>
    <property type="match status" value="1"/>
</dbReference>
<keyword evidence="2" id="KW-0805">Transcription regulation</keyword>
<keyword evidence="8" id="KW-1185">Reference proteome</keyword>
<feature type="domain" description="RNA polymerase sigma factor 70 region 4 type 2" evidence="6">
    <location>
        <begin position="102"/>
        <end position="154"/>
    </location>
</feature>
<evidence type="ECO:0000259" key="6">
    <source>
        <dbReference type="Pfam" id="PF08281"/>
    </source>
</evidence>
<dbReference type="RefSeq" id="WP_323691313.1">
    <property type="nucleotide sequence ID" value="NZ_CP116341.1"/>
</dbReference>
<reference evidence="7 8" key="1">
    <citation type="submission" date="2023-01" db="EMBL/GenBank/DDBJ databases">
        <title>Sporosarcina sp. nov., isolated from Korean tranditional fermented seafood 'Jeotgal'.</title>
        <authorList>
            <person name="Yang A.-I."/>
        </authorList>
    </citation>
    <scope>NUCLEOTIDE SEQUENCE [LARGE SCALE GENOMIC DNA]</scope>
    <source>
        <strain evidence="7 8">B2O-1</strain>
    </source>
</reference>
<comment type="similarity">
    <text evidence="1">Belongs to the sigma-70 factor family. ECF subfamily.</text>
</comment>
<dbReference type="InterPro" id="IPR036388">
    <property type="entry name" value="WH-like_DNA-bd_sf"/>
</dbReference>
<dbReference type="InterPro" id="IPR039425">
    <property type="entry name" value="RNA_pol_sigma-70-like"/>
</dbReference>
<sequence>MNIEKVVDDYSDYLLRVAYVYVKNKSTAEDIVQDVLIRYCQRSDQFREESSLKTYLVKMTVNRCHDYLRSWTHKRVLLKEKIIGTKSMKTPERRLIEEETTESVLTALLSMKLIYREVLVLYYYEESSTVEIAQMLNSPEPTIRTRLQRARIQLKERLEEQEGFSHGFD</sequence>
<name>A0ABZ0KW22_9BACL</name>
<dbReference type="CDD" id="cd06171">
    <property type="entry name" value="Sigma70_r4"/>
    <property type="match status" value="1"/>
</dbReference>
<evidence type="ECO:0000256" key="4">
    <source>
        <dbReference type="ARBA" id="ARBA00023163"/>
    </source>
</evidence>
<feature type="domain" description="RNA polymerase sigma-70 region 2" evidence="5">
    <location>
        <begin position="7"/>
        <end position="70"/>
    </location>
</feature>
<dbReference type="InterPro" id="IPR013324">
    <property type="entry name" value="RNA_pol_sigma_r3/r4-like"/>
</dbReference>
<dbReference type="Gene3D" id="1.10.1740.10">
    <property type="match status" value="1"/>
</dbReference>
<keyword evidence="4" id="KW-0804">Transcription</keyword>
<dbReference type="Pfam" id="PF08281">
    <property type="entry name" value="Sigma70_r4_2"/>
    <property type="match status" value="1"/>
</dbReference>
<dbReference type="Pfam" id="PF04542">
    <property type="entry name" value="Sigma70_r2"/>
    <property type="match status" value="1"/>
</dbReference>
<dbReference type="InterPro" id="IPR014284">
    <property type="entry name" value="RNA_pol_sigma-70_dom"/>
</dbReference>
<evidence type="ECO:0000313" key="8">
    <source>
        <dbReference type="Proteomes" id="UP001303532"/>
    </source>
</evidence>
<protein>
    <submittedName>
        <fullName evidence="7">Sigma-70 family RNA polymerase sigma factor</fullName>
    </submittedName>
</protein>
<dbReference type="SUPFAM" id="SSF88659">
    <property type="entry name" value="Sigma3 and sigma4 domains of RNA polymerase sigma factors"/>
    <property type="match status" value="1"/>
</dbReference>
<dbReference type="InterPro" id="IPR013325">
    <property type="entry name" value="RNA_pol_sigma_r2"/>
</dbReference>
<organism evidence="7 8">
    <name type="scientific">Sporosarcina jeotgali</name>
    <dbReference type="NCBI Taxonomy" id="3020056"/>
    <lineage>
        <taxon>Bacteria</taxon>
        <taxon>Bacillati</taxon>
        <taxon>Bacillota</taxon>
        <taxon>Bacilli</taxon>
        <taxon>Bacillales</taxon>
        <taxon>Caryophanaceae</taxon>
        <taxon>Sporosarcina</taxon>
    </lineage>
</organism>
<evidence type="ECO:0000256" key="1">
    <source>
        <dbReference type="ARBA" id="ARBA00010641"/>
    </source>
</evidence>
<dbReference type="EMBL" id="CP116341">
    <property type="protein sequence ID" value="WOV83621.1"/>
    <property type="molecule type" value="Genomic_DNA"/>
</dbReference>
<proteinExistence type="inferred from homology"/>
<dbReference type="NCBIfam" id="TIGR02937">
    <property type="entry name" value="sigma70-ECF"/>
    <property type="match status" value="1"/>
</dbReference>
<evidence type="ECO:0000259" key="5">
    <source>
        <dbReference type="Pfam" id="PF04542"/>
    </source>
</evidence>
<dbReference type="PANTHER" id="PTHR43133">
    <property type="entry name" value="RNA POLYMERASE ECF-TYPE SIGMA FACTO"/>
    <property type="match status" value="1"/>
</dbReference>
<evidence type="ECO:0000313" key="7">
    <source>
        <dbReference type="EMBL" id="WOV83621.1"/>
    </source>
</evidence>
<dbReference type="InterPro" id="IPR013249">
    <property type="entry name" value="RNA_pol_sigma70_r4_t2"/>
</dbReference>
<evidence type="ECO:0000256" key="3">
    <source>
        <dbReference type="ARBA" id="ARBA00023082"/>
    </source>
</evidence>
<accession>A0ABZ0KW22</accession>
<dbReference type="PANTHER" id="PTHR43133:SF60">
    <property type="entry name" value="RNA POLYMERASE SIGMA FACTOR SIGV"/>
    <property type="match status" value="1"/>
</dbReference>
<dbReference type="InterPro" id="IPR007627">
    <property type="entry name" value="RNA_pol_sigma70_r2"/>
</dbReference>